<keyword evidence="1" id="KW-0805">Transcription regulation</keyword>
<evidence type="ECO:0000313" key="7">
    <source>
        <dbReference type="Proteomes" id="UP001232156"/>
    </source>
</evidence>
<accession>A0ABU1D9W8</accession>
<dbReference type="InterPro" id="IPR050707">
    <property type="entry name" value="HTH_MetabolicPath_Reg"/>
</dbReference>
<dbReference type="EMBL" id="JAUZQE010000065">
    <property type="protein sequence ID" value="MDR4127210.1"/>
    <property type="molecule type" value="Genomic_DNA"/>
</dbReference>
<reference evidence="6 7" key="1">
    <citation type="submission" date="2023-08" db="EMBL/GenBank/DDBJ databases">
        <title>Alcaligenaceae gen. nov., a novel taxon isolated from the sludge of Yixing Pesticide Factory.</title>
        <authorList>
            <person name="Ruan L."/>
        </authorList>
    </citation>
    <scope>NUCLEOTIDE SEQUENCE [LARGE SCALE GENOMIC DNA]</scope>
    <source>
        <strain evidence="6 7">LG-2</strain>
    </source>
</reference>
<proteinExistence type="predicted"/>
<dbReference type="SUPFAM" id="SSF46785">
    <property type="entry name" value="Winged helix' DNA-binding domain"/>
    <property type="match status" value="1"/>
</dbReference>
<protein>
    <submittedName>
        <fullName evidence="6">IclR family transcriptional regulator</fullName>
    </submittedName>
</protein>
<gene>
    <name evidence="6" type="ORF">Q8947_14625</name>
</gene>
<keyword evidence="2" id="KW-0238">DNA-binding</keyword>
<dbReference type="InterPro" id="IPR029016">
    <property type="entry name" value="GAF-like_dom_sf"/>
</dbReference>
<organism evidence="6 7">
    <name type="scientific">Yanghanlia caeni</name>
    <dbReference type="NCBI Taxonomy" id="3064283"/>
    <lineage>
        <taxon>Bacteria</taxon>
        <taxon>Pseudomonadati</taxon>
        <taxon>Pseudomonadota</taxon>
        <taxon>Betaproteobacteria</taxon>
        <taxon>Burkholderiales</taxon>
        <taxon>Alcaligenaceae</taxon>
        <taxon>Yanghanlia</taxon>
    </lineage>
</organism>
<evidence type="ECO:0000256" key="3">
    <source>
        <dbReference type="ARBA" id="ARBA00023163"/>
    </source>
</evidence>
<name>A0ABU1D9W8_9BURK</name>
<dbReference type="Pfam" id="PF01614">
    <property type="entry name" value="IclR_C"/>
    <property type="match status" value="1"/>
</dbReference>
<dbReference type="InterPro" id="IPR036388">
    <property type="entry name" value="WH-like_DNA-bd_sf"/>
</dbReference>
<evidence type="ECO:0000256" key="1">
    <source>
        <dbReference type="ARBA" id="ARBA00023015"/>
    </source>
</evidence>
<feature type="domain" description="IclR-ED" evidence="5">
    <location>
        <begin position="80"/>
        <end position="264"/>
    </location>
</feature>
<dbReference type="PROSITE" id="PS51077">
    <property type="entry name" value="HTH_ICLR"/>
    <property type="match status" value="1"/>
</dbReference>
<evidence type="ECO:0000256" key="2">
    <source>
        <dbReference type="ARBA" id="ARBA00023125"/>
    </source>
</evidence>
<dbReference type="InterPro" id="IPR014757">
    <property type="entry name" value="Tscrpt_reg_IclR_C"/>
</dbReference>
<dbReference type="PANTHER" id="PTHR30136:SF35">
    <property type="entry name" value="HTH-TYPE TRANSCRIPTIONAL REGULATOR RV1719"/>
    <property type="match status" value="1"/>
</dbReference>
<keyword evidence="3" id="KW-0804">Transcription</keyword>
<dbReference type="PANTHER" id="PTHR30136">
    <property type="entry name" value="HELIX-TURN-HELIX TRANSCRIPTIONAL REGULATOR, ICLR FAMILY"/>
    <property type="match status" value="1"/>
</dbReference>
<evidence type="ECO:0000313" key="6">
    <source>
        <dbReference type="EMBL" id="MDR4127210.1"/>
    </source>
</evidence>
<dbReference type="PROSITE" id="PS51078">
    <property type="entry name" value="ICLR_ED"/>
    <property type="match status" value="1"/>
</dbReference>
<feature type="domain" description="HTH iclR-type" evidence="4">
    <location>
        <begin position="17"/>
        <end position="79"/>
    </location>
</feature>
<dbReference type="SUPFAM" id="SSF55781">
    <property type="entry name" value="GAF domain-like"/>
    <property type="match status" value="1"/>
</dbReference>
<dbReference type="Pfam" id="PF09339">
    <property type="entry name" value="HTH_IclR"/>
    <property type="match status" value="1"/>
</dbReference>
<dbReference type="SMART" id="SM00346">
    <property type="entry name" value="HTH_ICLR"/>
    <property type="match status" value="1"/>
</dbReference>
<evidence type="ECO:0000259" key="5">
    <source>
        <dbReference type="PROSITE" id="PS51078"/>
    </source>
</evidence>
<dbReference type="Gene3D" id="1.10.10.10">
    <property type="entry name" value="Winged helix-like DNA-binding domain superfamily/Winged helix DNA-binding domain"/>
    <property type="match status" value="1"/>
</dbReference>
<dbReference type="Proteomes" id="UP001232156">
    <property type="component" value="Unassembled WGS sequence"/>
</dbReference>
<sequence>MEHKTEPAARGVNPLFNQSLEKGLAVLASFSARQRSMTINEIAQASGISKSSAQRMVFTLKQLGYLFQHPQTGRYQLSVRALRLGFNYLAASGLIDVANPFLSELTNTTGETVCLTEPDGKEMVYVARFISGQFVPVHMPIGSRIPMYCTSAGRAYLSALPKDEAIRLLEASERVKHTMHTHTELAQLEQILDDARRYGYATNKEELFLGDMTIGAPIIGSQGRPIASVHIVTPTGRWTMQQAEKKLAKTLIACARSLSLAVRAMD</sequence>
<dbReference type="InterPro" id="IPR005471">
    <property type="entry name" value="Tscrpt_reg_IclR_N"/>
</dbReference>
<comment type="caution">
    <text evidence="6">The sequence shown here is derived from an EMBL/GenBank/DDBJ whole genome shotgun (WGS) entry which is preliminary data.</text>
</comment>
<dbReference type="RefSeq" id="WP_347287742.1">
    <property type="nucleotide sequence ID" value="NZ_JAUZQE010000065.1"/>
</dbReference>
<evidence type="ECO:0000259" key="4">
    <source>
        <dbReference type="PROSITE" id="PS51077"/>
    </source>
</evidence>
<keyword evidence="7" id="KW-1185">Reference proteome</keyword>
<dbReference type="Gene3D" id="3.30.450.40">
    <property type="match status" value="1"/>
</dbReference>
<dbReference type="InterPro" id="IPR036390">
    <property type="entry name" value="WH_DNA-bd_sf"/>
</dbReference>